<organism evidence="10 11">
    <name type="scientific">Rotaria magnacalcarata</name>
    <dbReference type="NCBI Taxonomy" id="392030"/>
    <lineage>
        <taxon>Eukaryota</taxon>
        <taxon>Metazoa</taxon>
        <taxon>Spiralia</taxon>
        <taxon>Gnathifera</taxon>
        <taxon>Rotifera</taxon>
        <taxon>Eurotatoria</taxon>
        <taxon>Bdelloidea</taxon>
        <taxon>Philodinida</taxon>
        <taxon>Philodinidae</taxon>
        <taxon>Rotaria</taxon>
    </lineage>
</organism>
<dbReference type="InterPro" id="IPR000897">
    <property type="entry name" value="SRP54_GTPase_dom"/>
</dbReference>
<name>A0A814KX94_9BILA</name>
<evidence type="ECO:0000256" key="5">
    <source>
        <dbReference type="ARBA" id="ARBA00023134"/>
    </source>
</evidence>
<evidence type="ECO:0000256" key="2">
    <source>
        <dbReference type="ARBA" id="ARBA00008531"/>
    </source>
</evidence>
<dbReference type="GO" id="GO:0003682">
    <property type="term" value="F:chromatin binding"/>
    <property type="evidence" value="ECO:0007669"/>
    <property type="project" value="InterPro"/>
</dbReference>
<feature type="compositionally biased region" description="Low complexity" evidence="8">
    <location>
        <begin position="684"/>
        <end position="696"/>
    </location>
</feature>
<dbReference type="Pfam" id="PF00448">
    <property type="entry name" value="SRP54"/>
    <property type="match status" value="1"/>
</dbReference>
<evidence type="ECO:0000259" key="9">
    <source>
        <dbReference type="PROSITE" id="PS00300"/>
    </source>
</evidence>
<feature type="region of interest" description="Disordered" evidence="8">
    <location>
        <begin position="671"/>
        <end position="708"/>
    </location>
</feature>
<dbReference type="InterPro" id="IPR007222">
    <property type="entry name" value="Sig_recog_particle_rcpt_asu_N"/>
</dbReference>
<evidence type="ECO:0000256" key="4">
    <source>
        <dbReference type="ARBA" id="ARBA00022824"/>
    </source>
</evidence>
<dbReference type="FunFam" id="3.40.50.300:FF:000188">
    <property type="entry name" value="signal recognition particle receptor subunit alpha"/>
    <property type="match status" value="1"/>
</dbReference>
<dbReference type="GO" id="GO:0005525">
    <property type="term" value="F:GTP binding"/>
    <property type="evidence" value="ECO:0007669"/>
    <property type="project" value="UniProtKB-KW"/>
</dbReference>
<dbReference type="EMBL" id="CAJNOV010001251">
    <property type="protein sequence ID" value="CAF1055476.1"/>
    <property type="molecule type" value="Genomic_DNA"/>
</dbReference>
<dbReference type="InterPro" id="IPR011012">
    <property type="entry name" value="Longin-like_dom_sf"/>
</dbReference>
<dbReference type="GO" id="GO:0006614">
    <property type="term" value="P:SRP-dependent cotranslational protein targeting to membrane"/>
    <property type="evidence" value="ECO:0007669"/>
    <property type="project" value="InterPro"/>
</dbReference>
<feature type="domain" description="SRP54-type proteins GTP-binding" evidence="9">
    <location>
        <begin position="624"/>
        <end position="637"/>
    </location>
</feature>
<keyword evidence="3" id="KW-0547">Nucleotide-binding</keyword>
<keyword evidence="7" id="KW-0675">Receptor</keyword>
<keyword evidence="6" id="KW-0472">Membrane</keyword>
<dbReference type="InterPro" id="IPR003593">
    <property type="entry name" value="AAA+_ATPase"/>
</dbReference>
<reference evidence="10" key="1">
    <citation type="submission" date="2021-02" db="EMBL/GenBank/DDBJ databases">
        <authorList>
            <person name="Nowell W R."/>
        </authorList>
    </citation>
    <scope>NUCLEOTIDE SEQUENCE</scope>
</reference>
<dbReference type="InterPro" id="IPR036225">
    <property type="entry name" value="SRP/SRP_N"/>
</dbReference>
<dbReference type="GO" id="GO:0005785">
    <property type="term" value="C:signal recognition particle receptor complex"/>
    <property type="evidence" value="ECO:0007669"/>
    <property type="project" value="InterPro"/>
</dbReference>
<dbReference type="SUPFAM" id="SSF47364">
    <property type="entry name" value="Domain of the SRP/SRP receptor G-proteins"/>
    <property type="match status" value="1"/>
</dbReference>
<comment type="subcellular location">
    <subcellularLocation>
        <location evidence="1">Endoplasmic reticulum membrane</location>
        <topology evidence="1">Peripheral membrane protein</topology>
        <orientation evidence="1">Cytoplasmic side</orientation>
    </subcellularLocation>
</comment>
<dbReference type="GO" id="GO:0006886">
    <property type="term" value="P:intracellular protein transport"/>
    <property type="evidence" value="ECO:0007669"/>
    <property type="project" value="InterPro"/>
</dbReference>
<dbReference type="PANTHER" id="PTHR43134:SF1">
    <property type="entry name" value="SIGNAL RECOGNITION PARTICLE RECEPTOR SUBUNIT ALPHA"/>
    <property type="match status" value="1"/>
</dbReference>
<dbReference type="Gene3D" id="3.30.450.60">
    <property type="match status" value="1"/>
</dbReference>
<dbReference type="GO" id="GO:0003924">
    <property type="term" value="F:GTPase activity"/>
    <property type="evidence" value="ECO:0007669"/>
    <property type="project" value="InterPro"/>
</dbReference>
<dbReference type="CDD" id="cd14826">
    <property type="entry name" value="SR_alpha_SRX"/>
    <property type="match status" value="1"/>
</dbReference>
<evidence type="ECO:0000313" key="11">
    <source>
        <dbReference type="Proteomes" id="UP000663855"/>
    </source>
</evidence>
<dbReference type="CDD" id="cd17876">
    <property type="entry name" value="SRalpha_C"/>
    <property type="match status" value="1"/>
</dbReference>
<evidence type="ECO:0000256" key="6">
    <source>
        <dbReference type="ARBA" id="ARBA00023136"/>
    </source>
</evidence>
<feature type="compositionally biased region" description="Polar residues" evidence="8">
    <location>
        <begin position="272"/>
        <end position="285"/>
    </location>
</feature>
<feature type="compositionally biased region" description="Basic and acidic residues" evidence="8">
    <location>
        <begin position="834"/>
        <end position="843"/>
    </location>
</feature>
<dbReference type="Proteomes" id="UP000663855">
    <property type="component" value="Unassembled WGS sequence"/>
</dbReference>
<dbReference type="SMART" id="SM00963">
    <property type="entry name" value="SRP54_N"/>
    <property type="match status" value="1"/>
</dbReference>
<feature type="compositionally biased region" description="Basic residues" evidence="8">
    <location>
        <begin position="674"/>
        <end position="683"/>
    </location>
</feature>
<feature type="compositionally biased region" description="Basic residues" evidence="8">
    <location>
        <begin position="797"/>
        <end position="821"/>
    </location>
</feature>
<comment type="similarity">
    <text evidence="2">Belongs to the GTP-binding SRP family.</text>
</comment>
<feature type="region of interest" description="Disordered" evidence="8">
    <location>
        <begin position="126"/>
        <end position="224"/>
    </location>
</feature>
<protein>
    <recommendedName>
        <fullName evidence="9">SRP54-type proteins GTP-binding domain-containing protein</fullName>
    </recommendedName>
</protein>
<feature type="region of interest" description="Disordered" evidence="8">
    <location>
        <begin position="785"/>
        <end position="901"/>
    </location>
</feature>
<feature type="compositionally biased region" description="Low complexity" evidence="8">
    <location>
        <begin position="171"/>
        <end position="185"/>
    </location>
</feature>
<evidence type="ECO:0000256" key="1">
    <source>
        <dbReference type="ARBA" id="ARBA00004397"/>
    </source>
</evidence>
<dbReference type="InterPro" id="IPR027417">
    <property type="entry name" value="P-loop_NTPase"/>
</dbReference>
<keyword evidence="4" id="KW-0256">Endoplasmic reticulum</keyword>
<dbReference type="PANTHER" id="PTHR43134">
    <property type="entry name" value="SIGNAL RECOGNITION PARTICLE RECEPTOR SUBUNIT ALPHA"/>
    <property type="match status" value="1"/>
</dbReference>
<evidence type="ECO:0000256" key="8">
    <source>
        <dbReference type="SAM" id="MobiDB-lite"/>
    </source>
</evidence>
<gene>
    <name evidence="10" type="ORF">CJN711_LOCUS4964</name>
</gene>
<feature type="compositionally biased region" description="Basic and acidic residues" evidence="8">
    <location>
        <begin position="126"/>
        <end position="163"/>
    </location>
</feature>
<evidence type="ECO:0000313" key="10">
    <source>
        <dbReference type="EMBL" id="CAF1055476.1"/>
    </source>
</evidence>
<dbReference type="PROSITE" id="PS00300">
    <property type="entry name" value="SRP54"/>
    <property type="match status" value="1"/>
</dbReference>
<evidence type="ECO:0000256" key="7">
    <source>
        <dbReference type="ARBA" id="ARBA00023170"/>
    </source>
</evidence>
<dbReference type="Gene3D" id="1.20.120.140">
    <property type="entry name" value="Signal recognition particle SRP54, nucleotide-binding domain"/>
    <property type="match status" value="1"/>
</dbReference>
<dbReference type="AlphaFoldDB" id="A0A814KX94"/>
<dbReference type="Gene3D" id="3.40.50.300">
    <property type="entry name" value="P-loop containing nucleotide triphosphate hydrolases"/>
    <property type="match status" value="1"/>
</dbReference>
<dbReference type="InterPro" id="IPR013822">
    <property type="entry name" value="Signal_recog_particl_SRP54_hlx"/>
</dbReference>
<keyword evidence="5" id="KW-0342">GTP-binding</keyword>
<dbReference type="InterPro" id="IPR042101">
    <property type="entry name" value="SRP54_N_sf"/>
</dbReference>
<dbReference type="SMART" id="SM00962">
    <property type="entry name" value="SRP54"/>
    <property type="match status" value="1"/>
</dbReference>
<evidence type="ECO:0000256" key="3">
    <source>
        <dbReference type="ARBA" id="ARBA00022741"/>
    </source>
</evidence>
<dbReference type="SMART" id="SM00382">
    <property type="entry name" value="AAA"/>
    <property type="match status" value="1"/>
</dbReference>
<accession>A0A814KX94</accession>
<sequence>MLDFFYILTKGGLVLWCVPSSATQFIKIVNNAIDKAVLQGQGSTQKWVTPTSPHHIHYKLDNEFELVFILGYQKTLNISYADKFLNEIQKRFRDQYKDDLTIGGFNRSFPFRVTYENVLWDVEHAEEEAKKVPRAPRSYEESDKKRKTDKIVTKKGDVAIDEKKKKKPKQMAKSNKQSETNVQNEEPIEEEVEINEEEINNNNENVTEETTEQSLINQEEKDSVPLEEIQQLSLSIPEKLSALGRKPAPFSKAAANKPSPKPQKGGSKKQMAPSNDTKNDTSNLDRSSKADLGKLNNGRPIINAALLAARPEQGDLKTMIVESPSLTSGLVDGFWSKLKKVNVFASKTLTAEDLHAGVETMREHLIAKNVASDVAEKICESVSTKLAGKTLGSFESLTSNIRQAMRDTLVMILTPKRRIDILRDVVDAQKARRPYSITFCGVNGVGKSTNLAKVAYWLSGNNLRVLIAGCDTFRAGAIEQLKTHVNHLNNIFNEKNMQMIELYQRGYGKDAAGIAAEAINYAKDKKFDVVLIDTAGRMQNDEPLMIALAKLIHVNNPDLVLFVGEALVGNEAVDQVTKFNQALVDNARLHSNPRVIDGIVLTKFDTIDDKVGAAISMTYTTDKPIVFVGIGQQYQDLKTLNADNNFPVVVITFLLFIFEKLVHHQIYAMSRDRPSRHHRKHSHSSSSSSSSRSRTPSPKRHHPSSDNTDQLLQKHSRFFSQLPNGPSNAIRREKFDADHSSYPPATSSSTLSYTVANVDRRQFEARREERIRIAELGTRGIWSSSPVRIDEDMGGRREKKKKSHKKKDKKKKSKNKRKRHSSSSSSSSSYVSDSEPKWVETKSQKSSSSISTTTNNNNNVKKQENNEEEFIGPRLPEHLSEHSDSSTNPLGVDQPLDFGKALLPGEGEAMARFVAEGKRIPRRGEIGLQSEEIVQFEELGYVMSGSRHRRMEAVRLRKENQIYSADEKRALATFNYEARSNKEKALMTQFKDIVDSKTKK</sequence>
<proteinExistence type="inferred from homology"/>
<feature type="compositionally biased region" description="Acidic residues" evidence="8">
    <location>
        <begin position="186"/>
        <end position="199"/>
    </location>
</feature>
<dbReference type="SUPFAM" id="SSF52540">
    <property type="entry name" value="P-loop containing nucleoside triphosphate hydrolases"/>
    <property type="match status" value="1"/>
</dbReference>
<dbReference type="GO" id="GO:0005047">
    <property type="term" value="F:signal recognition particle binding"/>
    <property type="evidence" value="ECO:0007669"/>
    <property type="project" value="InterPro"/>
</dbReference>
<dbReference type="Pfam" id="PF04086">
    <property type="entry name" value="SRP-alpha_N"/>
    <property type="match status" value="1"/>
</dbReference>
<feature type="compositionally biased region" description="Low complexity" evidence="8">
    <location>
        <begin position="844"/>
        <end position="860"/>
    </location>
</feature>
<dbReference type="Pfam" id="PF06047">
    <property type="entry name" value="Nkap_C"/>
    <property type="match status" value="1"/>
</dbReference>
<comment type="caution">
    <text evidence="10">The sequence shown here is derived from an EMBL/GenBank/DDBJ whole genome shotgun (WGS) entry which is preliminary data.</text>
</comment>
<dbReference type="InterPro" id="IPR009269">
    <property type="entry name" value="NKAP_C"/>
</dbReference>
<feature type="region of interest" description="Disordered" evidence="8">
    <location>
        <begin position="249"/>
        <end position="295"/>
    </location>
</feature>
<dbReference type="Pfam" id="PF02881">
    <property type="entry name" value="SRP54_N"/>
    <property type="match status" value="1"/>
</dbReference>
<feature type="compositionally biased region" description="Basic and acidic residues" evidence="8">
    <location>
        <begin position="875"/>
        <end position="884"/>
    </location>
</feature>
<feature type="compositionally biased region" description="Low complexity" evidence="8">
    <location>
        <begin position="822"/>
        <end position="833"/>
    </location>
</feature>
<dbReference type="SUPFAM" id="SSF64356">
    <property type="entry name" value="SNARE-like"/>
    <property type="match status" value="1"/>
</dbReference>